<name>A0A846QRN8_9BACT</name>
<dbReference type="Gene3D" id="3.90.550.10">
    <property type="entry name" value="Spore Coat Polysaccharide Biosynthesis Protein SpsA, Chain A"/>
    <property type="match status" value="1"/>
</dbReference>
<dbReference type="Pfam" id="PF00535">
    <property type="entry name" value="Glycos_transf_2"/>
    <property type="match status" value="1"/>
</dbReference>
<proteinExistence type="predicted"/>
<keyword evidence="2" id="KW-0808">Transferase</keyword>
<dbReference type="SUPFAM" id="SSF53448">
    <property type="entry name" value="Nucleotide-diphospho-sugar transferases"/>
    <property type="match status" value="1"/>
</dbReference>
<dbReference type="PANTHER" id="PTHR43685">
    <property type="entry name" value="GLYCOSYLTRANSFERASE"/>
    <property type="match status" value="1"/>
</dbReference>
<feature type="domain" description="Glycosyltransferase 2-like" evidence="1">
    <location>
        <begin position="7"/>
        <end position="122"/>
    </location>
</feature>
<dbReference type="InterPro" id="IPR029044">
    <property type="entry name" value="Nucleotide-diphossugar_trans"/>
</dbReference>
<dbReference type="EMBL" id="JAATJA010000004">
    <property type="protein sequence ID" value="NJB69182.1"/>
    <property type="molecule type" value="Genomic_DNA"/>
</dbReference>
<comment type="caution">
    <text evidence="2">The sequence shown here is derived from an EMBL/GenBank/DDBJ whole genome shotgun (WGS) entry which is preliminary data.</text>
</comment>
<evidence type="ECO:0000313" key="2">
    <source>
        <dbReference type="EMBL" id="NJB69182.1"/>
    </source>
</evidence>
<dbReference type="InterPro" id="IPR050834">
    <property type="entry name" value="Glycosyltransf_2"/>
</dbReference>
<dbReference type="RefSeq" id="WP_167942273.1">
    <property type="nucleotide sequence ID" value="NZ_JAATJA010000004.1"/>
</dbReference>
<dbReference type="InterPro" id="IPR001173">
    <property type="entry name" value="Glyco_trans_2-like"/>
</dbReference>
<evidence type="ECO:0000259" key="1">
    <source>
        <dbReference type="Pfam" id="PF00535"/>
    </source>
</evidence>
<protein>
    <submittedName>
        <fullName evidence="2">GT2 family glycosyltransferase</fullName>
    </submittedName>
</protein>
<evidence type="ECO:0000313" key="3">
    <source>
        <dbReference type="Proteomes" id="UP000580856"/>
    </source>
</evidence>
<dbReference type="GO" id="GO:0016740">
    <property type="term" value="F:transferase activity"/>
    <property type="evidence" value="ECO:0007669"/>
    <property type="project" value="UniProtKB-KW"/>
</dbReference>
<dbReference type="AlphaFoldDB" id="A0A846QRN8"/>
<dbReference type="Proteomes" id="UP000580856">
    <property type="component" value="Unassembled WGS sequence"/>
</dbReference>
<sequence length="289" mass="33283">MTAPLISAVLGSYNRRRFLARTVESLRRELSGFAHEIIVVDGGSTDGALRWLTRQRDVLTIIQHNRGTWRGVQLPRRSWGYFMNLGFRCASGRHVLMVSDDCLLVPGGVPAALARFEALEAEGRRIGAMAFYWRDTFRRREYVVGLTFGRHIFVNHGLFQRDALADVGYCDEEHYAFYHADGDLCLRMRERGWEVTDAPDSYVEHFPHATREVRRDNLARAHADWDAYRTRWAHLLENDPFEGGALIKAFDDPHRTALRFPPYDVASLVLRRAASRMRKAFDRGARHHA</sequence>
<gene>
    <name evidence="2" type="ORF">GGQ74_002879</name>
</gene>
<keyword evidence="3" id="KW-1185">Reference proteome</keyword>
<accession>A0A846QRN8</accession>
<dbReference type="PANTHER" id="PTHR43685:SF2">
    <property type="entry name" value="GLYCOSYLTRANSFERASE 2-LIKE DOMAIN-CONTAINING PROTEIN"/>
    <property type="match status" value="1"/>
</dbReference>
<organism evidence="2 3">
    <name type="scientific">Desulfobaculum xiamenense</name>
    <dbReference type="NCBI Taxonomy" id="995050"/>
    <lineage>
        <taxon>Bacteria</taxon>
        <taxon>Pseudomonadati</taxon>
        <taxon>Thermodesulfobacteriota</taxon>
        <taxon>Desulfovibrionia</taxon>
        <taxon>Desulfovibrionales</taxon>
        <taxon>Desulfovibrionaceae</taxon>
        <taxon>Desulfobaculum</taxon>
    </lineage>
</organism>
<reference evidence="2 3" key="1">
    <citation type="submission" date="2020-03" db="EMBL/GenBank/DDBJ databases">
        <title>Genomic Encyclopedia of Type Strains, Phase IV (KMG-IV): sequencing the most valuable type-strain genomes for metagenomic binning, comparative biology and taxonomic classification.</title>
        <authorList>
            <person name="Goeker M."/>
        </authorList>
    </citation>
    <scope>NUCLEOTIDE SEQUENCE [LARGE SCALE GENOMIC DNA]</scope>
    <source>
        <strain evidence="2 3">DSM 24233</strain>
    </source>
</reference>